<dbReference type="PROSITE" id="PS51257">
    <property type="entry name" value="PROKAR_LIPOPROTEIN"/>
    <property type="match status" value="1"/>
</dbReference>
<dbReference type="Proteomes" id="UP000758603">
    <property type="component" value="Unassembled WGS sequence"/>
</dbReference>
<gene>
    <name evidence="1" type="ORF">BKA67DRAFT_567290</name>
</gene>
<evidence type="ECO:0000313" key="1">
    <source>
        <dbReference type="EMBL" id="KAH6652702.1"/>
    </source>
</evidence>
<sequence length="55" mass="6072">MSNAQRWIRQVEGDPVKPVVQVPSNSASGCRLTAARYMTLGICYRAMGESGNWDL</sequence>
<evidence type="ECO:0000313" key="2">
    <source>
        <dbReference type="Proteomes" id="UP000758603"/>
    </source>
</evidence>
<organism evidence="1 2">
    <name type="scientific">Truncatella angustata</name>
    <dbReference type="NCBI Taxonomy" id="152316"/>
    <lineage>
        <taxon>Eukaryota</taxon>
        <taxon>Fungi</taxon>
        <taxon>Dikarya</taxon>
        <taxon>Ascomycota</taxon>
        <taxon>Pezizomycotina</taxon>
        <taxon>Sordariomycetes</taxon>
        <taxon>Xylariomycetidae</taxon>
        <taxon>Amphisphaeriales</taxon>
        <taxon>Sporocadaceae</taxon>
        <taxon>Truncatella</taxon>
    </lineage>
</organism>
<accession>A0A9P8UID3</accession>
<protein>
    <submittedName>
        <fullName evidence="1">Uncharacterized protein</fullName>
    </submittedName>
</protein>
<dbReference type="AlphaFoldDB" id="A0A9P8UID3"/>
<dbReference type="RefSeq" id="XP_045956979.1">
    <property type="nucleotide sequence ID" value="XM_046102969.1"/>
</dbReference>
<reference evidence="1" key="1">
    <citation type="journal article" date="2021" name="Nat. Commun.">
        <title>Genetic determinants of endophytism in the Arabidopsis root mycobiome.</title>
        <authorList>
            <person name="Mesny F."/>
            <person name="Miyauchi S."/>
            <person name="Thiergart T."/>
            <person name="Pickel B."/>
            <person name="Atanasova L."/>
            <person name="Karlsson M."/>
            <person name="Huettel B."/>
            <person name="Barry K.W."/>
            <person name="Haridas S."/>
            <person name="Chen C."/>
            <person name="Bauer D."/>
            <person name="Andreopoulos W."/>
            <person name="Pangilinan J."/>
            <person name="LaButti K."/>
            <person name="Riley R."/>
            <person name="Lipzen A."/>
            <person name="Clum A."/>
            <person name="Drula E."/>
            <person name="Henrissat B."/>
            <person name="Kohler A."/>
            <person name="Grigoriev I.V."/>
            <person name="Martin F.M."/>
            <person name="Hacquard S."/>
        </authorList>
    </citation>
    <scope>NUCLEOTIDE SEQUENCE</scope>
    <source>
        <strain evidence="1">MPI-SDFR-AT-0073</strain>
    </source>
</reference>
<dbReference type="EMBL" id="JAGPXC010000005">
    <property type="protein sequence ID" value="KAH6652702.1"/>
    <property type="molecule type" value="Genomic_DNA"/>
</dbReference>
<keyword evidence="2" id="KW-1185">Reference proteome</keyword>
<comment type="caution">
    <text evidence="1">The sequence shown here is derived from an EMBL/GenBank/DDBJ whole genome shotgun (WGS) entry which is preliminary data.</text>
</comment>
<proteinExistence type="predicted"/>
<name>A0A9P8UID3_9PEZI</name>
<dbReference type="GeneID" id="70131861"/>